<dbReference type="OrthoDB" id="10426730at2759"/>
<feature type="region of interest" description="Disordered" evidence="1">
    <location>
        <begin position="220"/>
        <end position="244"/>
    </location>
</feature>
<dbReference type="Proteomes" id="UP000595437">
    <property type="component" value="Chromosome 1"/>
</dbReference>
<gene>
    <name evidence="2" type="ORF">FKW44_001984</name>
</gene>
<dbReference type="EMBL" id="CP045890">
    <property type="protein sequence ID" value="QQP57105.1"/>
    <property type="molecule type" value="Genomic_DNA"/>
</dbReference>
<protein>
    <submittedName>
        <fullName evidence="2">Uncharacterized protein</fullName>
    </submittedName>
</protein>
<accession>A0A7T8KJH4</accession>
<keyword evidence="3" id="KW-1185">Reference proteome</keyword>
<reference evidence="3" key="1">
    <citation type="submission" date="2021-01" db="EMBL/GenBank/DDBJ databases">
        <title>Caligus Genome Assembly.</title>
        <authorList>
            <person name="Gallardo-Escarate C."/>
        </authorList>
    </citation>
    <scope>NUCLEOTIDE SEQUENCE [LARGE SCALE GENOMIC DNA]</scope>
</reference>
<evidence type="ECO:0000313" key="3">
    <source>
        <dbReference type="Proteomes" id="UP000595437"/>
    </source>
</evidence>
<proteinExistence type="predicted"/>
<evidence type="ECO:0000313" key="2">
    <source>
        <dbReference type="EMBL" id="QQP57105.1"/>
    </source>
</evidence>
<organism evidence="2 3">
    <name type="scientific">Caligus rogercresseyi</name>
    <name type="common">Sea louse</name>
    <dbReference type="NCBI Taxonomy" id="217165"/>
    <lineage>
        <taxon>Eukaryota</taxon>
        <taxon>Metazoa</taxon>
        <taxon>Ecdysozoa</taxon>
        <taxon>Arthropoda</taxon>
        <taxon>Crustacea</taxon>
        <taxon>Multicrustacea</taxon>
        <taxon>Hexanauplia</taxon>
        <taxon>Copepoda</taxon>
        <taxon>Siphonostomatoida</taxon>
        <taxon>Caligidae</taxon>
        <taxon>Caligus</taxon>
    </lineage>
</organism>
<name>A0A7T8KJH4_CALRO</name>
<sequence>MLREEEKLLQETMVSLMSSLDMNSTRERLHEVESKVKRISILLHELQGLSKACEDLQESCKEKEVRMTPHTNNSRSTRIIFTRRILQLKTELEDAKDLLYTLVESRLSPRQLSLLDLEQPYQDPSFDPSIRFFGIDWEAIFGRCFNVSISIRVFSSNLTSQGDSIDIVLLNSIFSDLSRIEAEIDSHAEAVLNGRLSKSQLRLIQEEQTRLKTIITPPRRPLSKAKSFRETSGSKRALSKYRKTKTSELAQHRFSEDLV</sequence>
<dbReference type="AlphaFoldDB" id="A0A7T8KJH4"/>
<evidence type="ECO:0000256" key="1">
    <source>
        <dbReference type="SAM" id="MobiDB-lite"/>
    </source>
</evidence>